<feature type="domain" description="Conserved oligomeric Golgi complex subunit 3 N-terminal" evidence="9">
    <location>
        <begin position="65"/>
        <end position="201"/>
    </location>
</feature>
<comment type="similarity">
    <text evidence="2">Belongs to the COG3 family.</text>
</comment>
<keyword evidence="5" id="KW-0653">Protein transport</keyword>
<sequence>MTDEAKHFVVNDIPPEWRMQTESIVIPKKPLPDCPLQSLSEPAILTEQIKDDFSQIPTVKSTTESLLDFSHDLLTQMEKCISLLESAEQKRREVLSGAELLNGVCNSQITDEQRLSVFVNGIDKFLIFYDNLERIYIDFKSPGFTVLSPDFSSDVRKISEGIKFFELNSHFRESKLYRLRYVSLQNKSIELVSDYIKTNLERAVILSKNADPYQKFSSIAPSIKRLFHLIEGMPRLFDALNVYRKIRFDFIKPLIKYNSFESSLFLIIDLIQKEQVLATQFFDFEKETYLRSFSALVGDIIDYFQMFYAHELYNTNDVVQLCQYCSIFKDKRTSSAISKINYVSKEIERRLNSLFVSTQERIISIIPIILHDIVQSEETIRYLILLYNALSREQFCEPAFQLVSKTIKNIEEKGKSYKGNNEIERDSYLLGQYFTLKTEIDAIGKELDGDVIEFWNLLHPSQGNHLALMLQLESAISHRYQSLGSEISQFILNPLFNLKARKTFGKQQILSAVEGVSIAINTFYKDEIVPQLKKFIYEEEEKASLLKEIQEQLTIALGDCISSFPDMDDESMKGISEIRKQIQDLSL</sequence>
<evidence type="ECO:0000256" key="3">
    <source>
        <dbReference type="ARBA" id="ARBA00020976"/>
    </source>
</evidence>
<dbReference type="Proteomes" id="UP001470230">
    <property type="component" value="Unassembled WGS sequence"/>
</dbReference>
<dbReference type="InterPro" id="IPR048320">
    <property type="entry name" value="COG3_N"/>
</dbReference>
<evidence type="ECO:0000256" key="4">
    <source>
        <dbReference type="ARBA" id="ARBA00022448"/>
    </source>
</evidence>
<evidence type="ECO:0000256" key="1">
    <source>
        <dbReference type="ARBA" id="ARBA00004395"/>
    </source>
</evidence>
<dbReference type="EMBL" id="JAPFFF010000003">
    <property type="protein sequence ID" value="KAK8894631.1"/>
    <property type="molecule type" value="Genomic_DNA"/>
</dbReference>
<evidence type="ECO:0000256" key="6">
    <source>
        <dbReference type="ARBA" id="ARBA00023034"/>
    </source>
</evidence>
<evidence type="ECO:0000313" key="11">
    <source>
        <dbReference type="EMBL" id="KAK8894631.1"/>
    </source>
</evidence>
<keyword evidence="4" id="KW-0813">Transport</keyword>
<evidence type="ECO:0000313" key="12">
    <source>
        <dbReference type="Proteomes" id="UP001470230"/>
    </source>
</evidence>
<keyword evidence="12" id="KW-1185">Reference proteome</keyword>
<dbReference type="InterPro" id="IPR007265">
    <property type="entry name" value="COG_su3"/>
</dbReference>
<dbReference type="PANTHER" id="PTHR13302:SF8">
    <property type="entry name" value="CONSERVED OLIGOMERIC GOLGI COMPLEX SUBUNIT 3"/>
    <property type="match status" value="1"/>
</dbReference>
<gene>
    <name evidence="11" type="ORF">M9Y10_023068</name>
</gene>
<reference evidence="11 12" key="1">
    <citation type="submission" date="2024-04" db="EMBL/GenBank/DDBJ databases">
        <title>Tritrichomonas musculus Genome.</title>
        <authorList>
            <person name="Alves-Ferreira E."/>
            <person name="Grigg M."/>
            <person name="Lorenzi H."/>
            <person name="Galac M."/>
        </authorList>
    </citation>
    <scope>NUCLEOTIDE SEQUENCE [LARGE SCALE GENOMIC DNA]</scope>
    <source>
        <strain evidence="11 12">EAF2021</strain>
    </source>
</reference>
<accession>A0ABR2KV20</accession>
<dbReference type="PANTHER" id="PTHR13302">
    <property type="entry name" value="CONSERVED OLIGOMERIC GOLGI COMPLEX COMPONENT 3"/>
    <property type="match status" value="1"/>
</dbReference>
<organism evidence="11 12">
    <name type="scientific">Tritrichomonas musculus</name>
    <dbReference type="NCBI Taxonomy" id="1915356"/>
    <lineage>
        <taxon>Eukaryota</taxon>
        <taxon>Metamonada</taxon>
        <taxon>Parabasalia</taxon>
        <taxon>Tritrichomonadida</taxon>
        <taxon>Tritrichomonadidae</taxon>
        <taxon>Tritrichomonas</taxon>
    </lineage>
</organism>
<comment type="subcellular location">
    <subcellularLocation>
        <location evidence="1">Golgi apparatus membrane</location>
        <topology evidence="1">Peripheral membrane protein</topology>
    </subcellularLocation>
</comment>
<feature type="domain" description="Conserved oligomeric Golgi complex subunit 3 C-terminal" evidence="10">
    <location>
        <begin position="213"/>
        <end position="372"/>
    </location>
</feature>
<evidence type="ECO:0000256" key="5">
    <source>
        <dbReference type="ARBA" id="ARBA00022927"/>
    </source>
</evidence>
<dbReference type="InterPro" id="IPR048685">
    <property type="entry name" value="COG3_C"/>
</dbReference>
<evidence type="ECO:0000259" key="10">
    <source>
        <dbReference type="Pfam" id="PF20671"/>
    </source>
</evidence>
<keyword evidence="6" id="KW-0333">Golgi apparatus</keyword>
<evidence type="ECO:0000256" key="8">
    <source>
        <dbReference type="ARBA" id="ARBA00031339"/>
    </source>
</evidence>
<proteinExistence type="inferred from homology"/>
<dbReference type="Pfam" id="PF20671">
    <property type="entry name" value="COG3_C"/>
    <property type="match status" value="1"/>
</dbReference>
<evidence type="ECO:0000256" key="7">
    <source>
        <dbReference type="ARBA" id="ARBA00023136"/>
    </source>
</evidence>
<dbReference type="Pfam" id="PF04136">
    <property type="entry name" value="COG3_N"/>
    <property type="match status" value="1"/>
</dbReference>
<comment type="caution">
    <text evidence="11">The sequence shown here is derived from an EMBL/GenBank/DDBJ whole genome shotgun (WGS) entry which is preliminary data.</text>
</comment>
<evidence type="ECO:0000259" key="9">
    <source>
        <dbReference type="Pfam" id="PF04136"/>
    </source>
</evidence>
<evidence type="ECO:0000256" key="2">
    <source>
        <dbReference type="ARBA" id="ARBA00009936"/>
    </source>
</evidence>
<keyword evidence="7" id="KW-0472">Membrane</keyword>
<protein>
    <recommendedName>
        <fullName evidence="3">Conserved oligomeric Golgi complex subunit 3</fullName>
    </recommendedName>
    <alternativeName>
        <fullName evidence="8">Component of oligomeric Golgi complex 3</fullName>
    </alternativeName>
</protein>
<name>A0ABR2KV20_9EUKA</name>